<evidence type="ECO:0000256" key="7">
    <source>
        <dbReference type="ARBA" id="ARBA00023136"/>
    </source>
</evidence>
<dbReference type="Proteomes" id="UP000054630">
    <property type="component" value="Unassembled WGS sequence"/>
</dbReference>
<dbReference type="PIRSF" id="PIRSF016089">
    <property type="entry name" value="SPC22"/>
    <property type="match status" value="1"/>
</dbReference>
<reference evidence="12 13" key="1">
    <citation type="submission" date="2015-01" db="EMBL/GenBank/DDBJ databases">
        <title>Evolution of Trichinella species and genotypes.</title>
        <authorList>
            <person name="Korhonen P.K."/>
            <person name="Edoardo P."/>
            <person name="Giuseppe L.R."/>
            <person name="Gasser R.B."/>
        </authorList>
    </citation>
    <scope>NUCLEOTIDE SEQUENCE [LARGE SCALE GENOMIC DNA]</scope>
    <source>
        <strain evidence="12">ISS37</strain>
    </source>
</reference>
<keyword evidence="4 10" id="KW-0256">Endoplasmic reticulum</keyword>
<evidence type="ECO:0000256" key="1">
    <source>
        <dbReference type="ARBA" id="ARBA00004648"/>
    </source>
</evidence>
<evidence type="ECO:0000313" key="13">
    <source>
        <dbReference type="Proteomes" id="UP000054630"/>
    </source>
</evidence>
<keyword evidence="5" id="KW-0735">Signal-anchor</keyword>
<keyword evidence="13" id="KW-1185">Reference proteome</keyword>
<evidence type="ECO:0000256" key="9">
    <source>
        <dbReference type="ARBA" id="ARBA00046080"/>
    </source>
</evidence>
<dbReference type="PANTHER" id="PTHR12804:SF0">
    <property type="entry name" value="SIGNAL PEPTIDASE COMPLEX SUBUNIT 3"/>
    <property type="match status" value="1"/>
</dbReference>
<sequence length="182" mass="20494">MHSVLSRLNAAFGFTITALSIVTVLCYLTVAFRDYKTSVVISASEPMLTFLPGYTSGLEGDMDLASFKLNLEADFSSMFDWNTKQLFLYLVAEYATEKNPVNEVVIWDKILQRGDNPVVKLKDARLKYFFVDYGKGLAGNQNVSLYLKWNVSPNAGLMPFFVGTGMYSLRLPTKYTSKKVDF</sequence>
<keyword evidence="6 11" id="KW-1133">Transmembrane helix</keyword>
<evidence type="ECO:0000256" key="5">
    <source>
        <dbReference type="ARBA" id="ARBA00022968"/>
    </source>
</evidence>
<evidence type="ECO:0000256" key="8">
    <source>
        <dbReference type="ARBA" id="ARBA00029556"/>
    </source>
</evidence>
<dbReference type="Pfam" id="PF04573">
    <property type="entry name" value="SPC22"/>
    <property type="match status" value="1"/>
</dbReference>
<evidence type="ECO:0000256" key="10">
    <source>
        <dbReference type="PIRNR" id="PIRNR016089"/>
    </source>
</evidence>
<comment type="caution">
    <text evidence="12">The sequence shown here is derived from an EMBL/GenBank/DDBJ whole genome shotgun (WGS) entry which is preliminary data.</text>
</comment>
<dbReference type="GO" id="GO:0005787">
    <property type="term" value="C:signal peptidase complex"/>
    <property type="evidence" value="ECO:0007669"/>
    <property type="project" value="UniProtKB-UniRule"/>
</dbReference>
<name>A0A0V0S051_9BILA</name>
<dbReference type="AlphaFoldDB" id="A0A0V0S051"/>
<comment type="subcellular location">
    <subcellularLocation>
        <location evidence="1">Endoplasmic reticulum membrane</location>
        <topology evidence="1">Single-pass type II membrane protein</topology>
    </subcellularLocation>
</comment>
<evidence type="ECO:0000256" key="2">
    <source>
        <dbReference type="ARBA" id="ARBA00009289"/>
    </source>
</evidence>
<evidence type="ECO:0000256" key="3">
    <source>
        <dbReference type="ARBA" id="ARBA00022692"/>
    </source>
</evidence>
<accession>A0A0V0S051</accession>
<proteinExistence type="inferred from homology"/>
<dbReference type="GO" id="GO:0045047">
    <property type="term" value="P:protein targeting to ER"/>
    <property type="evidence" value="ECO:0007669"/>
    <property type="project" value="TreeGrafter"/>
</dbReference>
<comment type="similarity">
    <text evidence="2 10">Belongs to the SPCS3 family.</text>
</comment>
<dbReference type="PANTHER" id="PTHR12804">
    <property type="entry name" value="MICROSOMAL SIGNAL PEPTIDASE 23 KD SUBUNIT SPC22/23"/>
    <property type="match status" value="1"/>
</dbReference>
<dbReference type="OrthoDB" id="10261524at2759"/>
<evidence type="ECO:0000256" key="6">
    <source>
        <dbReference type="ARBA" id="ARBA00022989"/>
    </source>
</evidence>
<dbReference type="GO" id="GO:0006465">
    <property type="term" value="P:signal peptide processing"/>
    <property type="evidence" value="ECO:0007669"/>
    <property type="project" value="UniProtKB-UniRule"/>
</dbReference>
<evidence type="ECO:0000256" key="4">
    <source>
        <dbReference type="ARBA" id="ARBA00022824"/>
    </source>
</evidence>
<dbReference type="InterPro" id="IPR007653">
    <property type="entry name" value="SPC3"/>
</dbReference>
<keyword evidence="7 10" id="KW-0472">Membrane</keyword>
<protein>
    <recommendedName>
        <fullName evidence="8 10">Signal peptidase complex subunit 3</fullName>
    </recommendedName>
</protein>
<dbReference type="STRING" id="6336.A0A0V0S051"/>
<evidence type="ECO:0000256" key="11">
    <source>
        <dbReference type="SAM" id="Phobius"/>
    </source>
</evidence>
<comment type="function">
    <text evidence="9">Essential component of the signal peptidase complex (SPC) which catalyzes the cleavage of N-terminal signal sequences from nascent proteins as they are translocated into the lumen of the endoplasmic reticulum. Essential for the SPC catalytic activity, possibly by stabilizing and positioning the active center of the complex close to the lumenal surface.</text>
</comment>
<keyword evidence="3 11" id="KW-0812">Transmembrane</keyword>
<feature type="transmembrane region" description="Helical" evidence="11">
    <location>
        <begin position="12"/>
        <end position="32"/>
    </location>
</feature>
<gene>
    <name evidence="12" type="primary">SPC22</name>
    <name evidence="12" type="ORF">T07_3200</name>
</gene>
<organism evidence="12 13">
    <name type="scientific">Trichinella nelsoni</name>
    <dbReference type="NCBI Taxonomy" id="6336"/>
    <lineage>
        <taxon>Eukaryota</taxon>
        <taxon>Metazoa</taxon>
        <taxon>Ecdysozoa</taxon>
        <taxon>Nematoda</taxon>
        <taxon>Enoplea</taxon>
        <taxon>Dorylaimia</taxon>
        <taxon>Trichinellida</taxon>
        <taxon>Trichinellidae</taxon>
        <taxon>Trichinella</taxon>
    </lineage>
</organism>
<dbReference type="EMBL" id="JYDL01000052">
    <property type="protein sequence ID" value="KRX20131.1"/>
    <property type="molecule type" value="Genomic_DNA"/>
</dbReference>
<evidence type="ECO:0000313" key="12">
    <source>
        <dbReference type="EMBL" id="KRX20131.1"/>
    </source>
</evidence>